<dbReference type="Proteomes" id="UP000291236">
    <property type="component" value="Chromosome"/>
</dbReference>
<proteinExistence type="predicted"/>
<dbReference type="InterPro" id="IPR000594">
    <property type="entry name" value="ThiF_NAD_FAD-bd"/>
</dbReference>
<organism evidence="2 3">
    <name type="scientific">Fluviispira sanaruensis</name>
    <dbReference type="NCBI Taxonomy" id="2493639"/>
    <lineage>
        <taxon>Bacteria</taxon>
        <taxon>Pseudomonadati</taxon>
        <taxon>Bdellovibrionota</taxon>
        <taxon>Oligoflexia</taxon>
        <taxon>Silvanigrellales</taxon>
        <taxon>Silvanigrellaceae</taxon>
        <taxon>Fluviispira</taxon>
    </lineage>
</organism>
<dbReference type="OrthoDB" id="272552at2"/>
<dbReference type="AlphaFoldDB" id="A0A4P2VWX1"/>
<dbReference type="InterPro" id="IPR045886">
    <property type="entry name" value="ThiF/MoeB/HesA"/>
</dbReference>
<sequence length="281" mass="31431">MQSIENEIFMRNIGVVTEKEQKSLAKVKVTVIGAGGVGGVTLISLARMGVGNIHVVDMDKFELSNINRQMLSSVSRIEKYKAECAKETLIDINPNINVKVSLEMFNEENANRLLKDSDIVVDATDNLVTRVIIHRAAQKMQIPSVWIAVTPPFRGGVMTFSHNTPPYEIVLRHNSYSKELSDEVKNDILKIKNERAINSVKFGAQEEWAHAFVDKKAPWAVLCPVANIVGLLASFEVFKFILKRNNLSPTYAPNLLKIDLGRTEMVKVEEPVEGTWDNSLL</sequence>
<dbReference type="RefSeq" id="WP_130611254.1">
    <property type="nucleotide sequence ID" value="NZ_AP019368.1"/>
</dbReference>
<keyword evidence="3" id="KW-1185">Reference proteome</keyword>
<name>A0A4P2VWX1_FLUSA</name>
<evidence type="ECO:0000313" key="2">
    <source>
        <dbReference type="EMBL" id="BBH54115.1"/>
    </source>
</evidence>
<protein>
    <submittedName>
        <fullName evidence="2">Molybdopterin biosynthesis protein MoeB</fullName>
    </submittedName>
</protein>
<dbReference type="GO" id="GO:0061503">
    <property type="term" value="F:tRNA threonylcarbamoyladenosine dehydratase"/>
    <property type="evidence" value="ECO:0007669"/>
    <property type="project" value="TreeGrafter"/>
</dbReference>
<dbReference type="KEGG" id="sbf:JCM31447_25720"/>
<accession>A0A4P2VWX1</accession>
<dbReference type="EMBL" id="AP019368">
    <property type="protein sequence ID" value="BBH54115.1"/>
    <property type="molecule type" value="Genomic_DNA"/>
</dbReference>
<gene>
    <name evidence="2" type="ORF">JCM31447_25720</name>
</gene>
<dbReference type="PANTHER" id="PTHR43267">
    <property type="entry name" value="TRNA THREONYLCARBAMOYLADENOSINE DEHYDRATASE"/>
    <property type="match status" value="1"/>
</dbReference>
<dbReference type="PANTHER" id="PTHR43267:SF1">
    <property type="entry name" value="TRNA THREONYLCARBAMOYLADENOSINE DEHYDRATASE"/>
    <property type="match status" value="1"/>
</dbReference>
<dbReference type="Gene3D" id="3.40.50.720">
    <property type="entry name" value="NAD(P)-binding Rossmann-like Domain"/>
    <property type="match status" value="1"/>
</dbReference>
<dbReference type="SUPFAM" id="SSF69572">
    <property type="entry name" value="Activating enzymes of the ubiquitin-like proteins"/>
    <property type="match status" value="1"/>
</dbReference>
<dbReference type="InterPro" id="IPR035985">
    <property type="entry name" value="Ubiquitin-activating_enz"/>
</dbReference>
<feature type="domain" description="THIF-type NAD/FAD binding fold" evidence="1">
    <location>
        <begin position="11"/>
        <end position="265"/>
    </location>
</feature>
<dbReference type="GO" id="GO:0008641">
    <property type="term" value="F:ubiquitin-like modifier activating enzyme activity"/>
    <property type="evidence" value="ECO:0007669"/>
    <property type="project" value="InterPro"/>
</dbReference>
<dbReference type="Pfam" id="PF00899">
    <property type="entry name" value="ThiF"/>
    <property type="match status" value="1"/>
</dbReference>
<evidence type="ECO:0000259" key="1">
    <source>
        <dbReference type="Pfam" id="PF00899"/>
    </source>
</evidence>
<dbReference type="GO" id="GO:0061504">
    <property type="term" value="P:cyclic threonylcarbamoyladenosine biosynthetic process"/>
    <property type="evidence" value="ECO:0007669"/>
    <property type="project" value="TreeGrafter"/>
</dbReference>
<reference evidence="2 3" key="1">
    <citation type="submission" date="2018-12" db="EMBL/GenBank/DDBJ databases">
        <title>Rubrispira sanarue gen. nov., sp., nov., a member of the order Silvanigrellales, isolated from a brackish lake in Hamamatsu Japan.</title>
        <authorList>
            <person name="Maejima Y."/>
            <person name="Iino T."/>
            <person name="Muraguchi Y."/>
            <person name="Fukuda K."/>
            <person name="Nojiri H."/>
            <person name="Ohkuma M."/>
            <person name="Moriuchi R."/>
            <person name="Dohra H."/>
            <person name="Kimbara K."/>
            <person name="Shintani M."/>
        </authorList>
    </citation>
    <scope>NUCLEOTIDE SEQUENCE [LARGE SCALE GENOMIC DNA]</scope>
    <source>
        <strain evidence="2 3">RF1110005</strain>
    </source>
</reference>
<evidence type="ECO:0000313" key="3">
    <source>
        <dbReference type="Proteomes" id="UP000291236"/>
    </source>
</evidence>